<feature type="transmembrane region" description="Helical" evidence="1">
    <location>
        <begin position="243"/>
        <end position="268"/>
    </location>
</feature>
<dbReference type="EMBL" id="CP001700">
    <property type="protein sequence ID" value="ACU75453.1"/>
    <property type="molecule type" value="Genomic_DNA"/>
</dbReference>
<organism evidence="2 3">
    <name type="scientific">Catenulispora acidiphila (strain DSM 44928 / JCM 14897 / NBRC 102108 / NRRL B-24433 / ID139908)</name>
    <dbReference type="NCBI Taxonomy" id="479433"/>
    <lineage>
        <taxon>Bacteria</taxon>
        <taxon>Bacillati</taxon>
        <taxon>Actinomycetota</taxon>
        <taxon>Actinomycetes</taxon>
        <taxon>Catenulisporales</taxon>
        <taxon>Catenulisporaceae</taxon>
        <taxon>Catenulispora</taxon>
    </lineage>
</organism>
<dbReference type="Proteomes" id="UP000000851">
    <property type="component" value="Chromosome"/>
</dbReference>
<feature type="transmembrane region" description="Helical" evidence="1">
    <location>
        <begin position="46"/>
        <end position="70"/>
    </location>
</feature>
<feature type="transmembrane region" description="Helical" evidence="1">
    <location>
        <begin position="412"/>
        <end position="431"/>
    </location>
</feature>
<keyword evidence="1" id="KW-0812">Transmembrane</keyword>
<reference evidence="2 3" key="1">
    <citation type="journal article" date="2009" name="Stand. Genomic Sci.">
        <title>Complete genome sequence of Catenulispora acidiphila type strain (ID 139908).</title>
        <authorList>
            <person name="Copeland A."/>
            <person name="Lapidus A."/>
            <person name="Glavina Del Rio T."/>
            <person name="Nolan M."/>
            <person name="Lucas S."/>
            <person name="Chen F."/>
            <person name="Tice H."/>
            <person name="Cheng J.F."/>
            <person name="Bruce D."/>
            <person name="Goodwin L."/>
            <person name="Pitluck S."/>
            <person name="Mikhailova N."/>
            <person name="Pati A."/>
            <person name="Ivanova N."/>
            <person name="Mavromatis K."/>
            <person name="Chen A."/>
            <person name="Palaniappan K."/>
            <person name="Chain P."/>
            <person name="Land M."/>
            <person name="Hauser L."/>
            <person name="Chang Y.J."/>
            <person name="Jeffries C.D."/>
            <person name="Chertkov O."/>
            <person name="Brettin T."/>
            <person name="Detter J.C."/>
            <person name="Han C."/>
            <person name="Ali Z."/>
            <person name="Tindall B.J."/>
            <person name="Goker M."/>
            <person name="Bristow J."/>
            <person name="Eisen J.A."/>
            <person name="Markowitz V."/>
            <person name="Hugenholtz P."/>
            <person name="Kyrpides N.C."/>
            <person name="Klenk H.P."/>
        </authorList>
    </citation>
    <scope>NUCLEOTIDE SEQUENCE [LARGE SCALE GENOMIC DNA]</scope>
    <source>
        <strain evidence="3">DSM 44928 / JCM 14897 / NBRC 102108 / NRRL B-24433 / ID139908</strain>
    </source>
</reference>
<keyword evidence="1" id="KW-0472">Membrane</keyword>
<evidence type="ECO:0000313" key="3">
    <source>
        <dbReference type="Proteomes" id="UP000000851"/>
    </source>
</evidence>
<dbReference type="InParanoid" id="C7PYG3"/>
<keyword evidence="1" id="KW-1133">Transmembrane helix</keyword>
<keyword evidence="3" id="KW-1185">Reference proteome</keyword>
<feature type="transmembrane region" description="Helical" evidence="1">
    <location>
        <begin position="331"/>
        <end position="355"/>
    </location>
</feature>
<feature type="transmembrane region" description="Helical" evidence="1">
    <location>
        <begin position="275"/>
        <end position="297"/>
    </location>
</feature>
<name>C7PYG3_CATAD</name>
<feature type="transmembrane region" description="Helical" evidence="1">
    <location>
        <begin position="389"/>
        <end position="406"/>
    </location>
</feature>
<accession>C7PYG3</accession>
<dbReference type="STRING" id="479433.Caci_6607"/>
<evidence type="ECO:0000313" key="2">
    <source>
        <dbReference type="EMBL" id="ACU75453.1"/>
    </source>
</evidence>
<dbReference type="eggNOG" id="ENOG502ZB54">
    <property type="taxonomic scope" value="Bacteria"/>
</dbReference>
<dbReference type="AlphaFoldDB" id="C7PYG3"/>
<dbReference type="KEGG" id="cai:Caci_6607"/>
<sequence length="453" mass="47915">MSVTGPASAPEPGDEEVAALRRRVAQLEAEAAAPAKRRKEHHRIRTFFATLLIVLSCVLALLSVVSVWAANTVTDTDRFVATLGPLAKDPDVQAGVSNRITNLVLDQVDVNSVVDQLSQAAANSSLPPATASLLTRANGPISSGLKSVVGTVVDRVVSSDQFATIWNTALRATHTAFVRALTGKGGGAVKLTNGEVQIDVGPAVAMVKDQLVDQGFSAASRIPTVNTTFTVYKSSSLEKFKNYFRLLQIVGDWLPVITVLIAAAGVYLAHNRRRALIGTAIGFAAAMLVLGIALAVFRSFFLDQLPPDVNTGAAGATYDALVRFLRITTRMVGALAVLVALGAFLNGPTPVAVWIRTGSSSVIGAIRTVADSAGFHAGPVDRFTTRYKHWIGIAILLIASVLFILWDHPTGLVVFWFAFVIAAAFAIREFFAPGPGLVRRDQLPVDATGTGPA</sequence>
<evidence type="ECO:0000256" key="1">
    <source>
        <dbReference type="SAM" id="Phobius"/>
    </source>
</evidence>
<protein>
    <submittedName>
        <fullName evidence="2">Integral membrane protein</fullName>
    </submittedName>
</protein>
<dbReference type="HOGENOM" id="CLU_047940_0_0_11"/>
<gene>
    <name evidence="2" type="ordered locus">Caci_6607</name>
</gene>
<proteinExistence type="predicted"/>
<dbReference type="RefSeq" id="WP_015795182.1">
    <property type="nucleotide sequence ID" value="NC_013131.1"/>
</dbReference>